<dbReference type="InterPro" id="IPR014876">
    <property type="entry name" value="DEK_C"/>
</dbReference>
<proteinExistence type="predicted"/>
<dbReference type="Proteomes" id="UP000031512">
    <property type="component" value="Chromosome 1"/>
</dbReference>
<feature type="region of interest" description="Disordered" evidence="1">
    <location>
        <begin position="74"/>
        <end position="114"/>
    </location>
</feature>
<dbReference type="RefSeq" id="XP_004829110.1">
    <property type="nucleotide sequence ID" value="XM_004829053.1"/>
</dbReference>
<dbReference type="PROSITE" id="PS51998">
    <property type="entry name" value="DEK_C"/>
    <property type="match status" value="1"/>
</dbReference>
<sequence length="194" mass="21849">MEDVKSPEISSNELERAISSLVRGVDLKTMSVGSVRRDLAAKFNTSQEYMDERTDEIKGLILKVLRQIEEEQKVKTEATVKQEKRKLDDQPLSTVLSEETAKTDQEEEKQNPPKKVAKLQSEIMTKRHFLENAGNLELKLQLAESVLATPRTFSTGSCGWSSNAKIKLRVGDQEVFCQVGFNCTVVGSKNWKES</sequence>
<gene>
    <name evidence="3" type="ORF">BEWA_022920</name>
</gene>
<dbReference type="GeneID" id="15806117"/>
<evidence type="ECO:0000313" key="3">
    <source>
        <dbReference type="EMBL" id="AFZ79444.1"/>
    </source>
</evidence>
<dbReference type="KEGG" id="beq:BEWA_022920"/>
<feature type="domain" description="DEK-C" evidence="2">
    <location>
        <begin position="8"/>
        <end position="66"/>
    </location>
</feature>
<dbReference type="Pfam" id="PF08766">
    <property type="entry name" value="DEK_C"/>
    <property type="match status" value="1"/>
</dbReference>
<name>L0AX37_THEEQ</name>
<evidence type="ECO:0000259" key="2">
    <source>
        <dbReference type="PROSITE" id="PS51998"/>
    </source>
</evidence>
<keyword evidence="4" id="KW-1185">Reference proteome</keyword>
<dbReference type="SUPFAM" id="SSF109715">
    <property type="entry name" value="DEK C-terminal domain"/>
    <property type="match status" value="1"/>
</dbReference>
<dbReference type="OrthoDB" id="361877at2759"/>
<dbReference type="eggNOG" id="ENOG502S8A7">
    <property type="taxonomic scope" value="Eukaryota"/>
</dbReference>
<feature type="compositionally biased region" description="Basic and acidic residues" evidence="1">
    <location>
        <begin position="74"/>
        <end position="89"/>
    </location>
</feature>
<protein>
    <recommendedName>
        <fullName evidence="2">DEK-C domain-containing protein</fullName>
    </recommendedName>
</protein>
<dbReference type="Gene3D" id="1.10.10.60">
    <property type="entry name" value="Homeodomain-like"/>
    <property type="match status" value="1"/>
</dbReference>
<evidence type="ECO:0000256" key="1">
    <source>
        <dbReference type="SAM" id="MobiDB-lite"/>
    </source>
</evidence>
<evidence type="ECO:0000313" key="4">
    <source>
        <dbReference type="Proteomes" id="UP000031512"/>
    </source>
</evidence>
<dbReference type="VEuPathDB" id="PiroplasmaDB:BEWA_022920"/>
<accession>L0AX37</accession>
<feature type="compositionally biased region" description="Basic and acidic residues" evidence="1">
    <location>
        <begin position="99"/>
        <end position="111"/>
    </location>
</feature>
<dbReference type="EMBL" id="CP001669">
    <property type="protein sequence ID" value="AFZ79444.1"/>
    <property type="molecule type" value="Genomic_DNA"/>
</dbReference>
<organism evidence="3 4">
    <name type="scientific">Theileria equi strain WA</name>
    <dbReference type="NCBI Taxonomy" id="1537102"/>
    <lineage>
        <taxon>Eukaryota</taxon>
        <taxon>Sar</taxon>
        <taxon>Alveolata</taxon>
        <taxon>Apicomplexa</taxon>
        <taxon>Aconoidasida</taxon>
        <taxon>Piroplasmida</taxon>
        <taxon>Theileriidae</taxon>
        <taxon>Theileria</taxon>
    </lineage>
</organism>
<reference evidence="3 4" key="1">
    <citation type="journal article" date="2012" name="BMC Genomics">
        <title>Comparative genomic analysis and phylogenetic position of Theileria equi.</title>
        <authorList>
            <person name="Kappmeyer L.S."/>
            <person name="Thiagarajan M."/>
            <person name="Herndon D.R."/>
            <person name="Ramsay J.D."/>
            <person name="Caler E."/>
            <person name="Djikeng A."/>
            <person name="Gillespie J.J."/>
            <person name="Lau A.O."/>
            <person name="Roalson E.H."/>
            <person name="Silva J.C."/>
            <person name="Silva M.G."/>
            <person name="Suarez C.E."/>
            <person name="Ueti M.W."/>
            <person name="Nene V.M."/>
            <person name="Mealey R.H."/>
            <person name="Knowles D.P."/>
            <person name="Brayton K.A."/>
        </authorList>
    </citation>
    <scope>NUCLEOTIDE SEQUENCE [LARGE SCALE GENOMIC DNA]</scope>
    <source>
        <strain evidence="3 4">WA</strain>
    </source>
</reference>
<dbReference type="AlphaFoldDB" id="L0AX37"/>